<dbReference type="STRING" id="1163730.FFONT_0061"/>
<name>H9ZZ98_FERFK</name>
<keyword evidence="2" id="KW-1185">Reference proteome</keyword>
<organism evidence="1 2">
    <name type="scientific">Fervidicoccus fontis (strain DSM 19380 / JCM 18336 / VKM B-2539 / Kam940)</name>
    <dbReference type="NCBI Taxonomy" id="1163730"/>
    <lineage>
        <taxon>Archaea</taxon>
        <taxon>Thermoproteota</taxon>
        <taxon>Thermoprotei</taxon>
        <taxon>Fervidicoccales</taxon>
        <taxon>Fervidicoccaceae</taxon>
        <taxon>Fervidicoccus</taxon>
    </lineage>
</organism>
<gene>
    <name evidence="1" type="ordered locus">FFONT_0061</name>
</gene>
<dbReference type="eggNOG" id="arCOG05814">
    <property type="taxonomic scope" value="Archaea"/>
</dbReference>
<proteinExistence type="predicted"/>
<evidence type="ECO:0000313" key="2">
    <source>
        <dbReference type="Proteomes" id="UP000007391"/>
    </source>
</evidence>
<sequence>MVRTMGERGFIMKIPPFEFQTARRLSLYFASFMAGYAPSGVNIAGDSLVFSGSPDLVLNGAFSSITNMYKSKLLATNSERLPCPRIKLNINDYKWVAQRLSSKLGFSISDDDTICSFFKKVVDSMPMYISRIGNIALETELKSINLSGDTLYLGGDMADFAQLQVLKLEKYEYGRNYLSLKFKGDMKISPLWYGILGGGWLASFSGYFGDTLLSLLIDENLILSEIQNIGSASVITSVIEDFSEAPIKVKEPPSHGEAYTLLLFLNMSPQILGRAGVISLSYQRISVGNNAYIVTEEIPISLSSLYQMLQPLITGVEYGTLKKSIEDLLKCTLRSAAGRSSAICQEKWGDLSTMSAMVRSLWNILSGIDPYGNVYRLSRLSGDAEYTFRDPRVLRQLMKLIKKA</sequence>
<dbReference type="OrthoDB" id="385098at2157"/>
<dbReference type="RefSeq" id="WP_014557204.1">
    <property type="nucleotide sequence ID" value="NC_017461.1"/>
</dbReference>
<accession>H9ZZ98</accession>
<dbReference type="GeneID" id="12449122"/>
<evidence type="ECO:0000313" key="1">
    <source>
        <dbReference type="EMBL" id="AFH42055.1"/>
    </source>
</evidence>
<dbReference type="InParanoid" id="H9ZZ98"/>
<protein>
    <submittedName>
        <fullName evidence="1">Uncharacterized protein</fullName>
    </submittedName>
</protein>
<reference evidence="1 2" key="2">
    <citation type="journal article" date="2014" name="Extremophiles">
        <title>Analysis of the complete genome of Fervidococcus fontis confirms the distinct phylogenetic position of the order Fervidicoccales and suggests its environmental function.</title>
        <authorList>
            <person name="Lebedinsky A.V."/>
            <person name="Mardanov A.V."/>
            <person name="Kublanov I.V."/>
            <person name="Gumerov V.M."/>
            <person name="Beletsky A.V."/>
            <person name="Perevalova A.A."/>
            <person name="Bidzhieva S.Kh."/>
            <person name="Bonch-Osmolovskaya E.A."/>
            <person name="Skryabin K.G."/>
            <person name="Ravin N.V."/>
        </authorList>
    </citation>
    <scope>NUCLEOTIDE SEQUENCE [LARGE SCALE GENOMIC DNA]</scope>
    <source>
        <strain evidence="2">DSM 19380 / VKM B-2539 / Kam940</strain>
    </source>
</reference>
<dbReference type="HOGENOM" id="CLU_680789_0_0_2"/>
<dbReference type="AlphaFoldDB" id="H9ZZ98"/>
<reference evidence="2" key="1">
    <citation type="submission" date="2012-03" db="EMBL/GenBank/DDBJ databases">
        <title>Fervidicoccus fontis complete genome analysis confirms its distinct phylogenetic position and predicts its environmental function.</title>
        <authorList>
            <person name="Lebedinsky A.V."/>
            <person name="Mardanov A.V."/>
            <person name="Gumerov V.M."/>
            <person name="Beletsky A.V."/>
            <person name="Kublanov I.V."/>
            <person name="Perevalova A.A."/>
            <person name="Bonch-Osmolovskaya E.A."/>
            <person name="Ravin N.V."/>
            <person name="Skryabin K.G."/>
        </authorList>
    </citation>
    <scope>NUCLEOTIDE SEQUENCE [LARGE SCALE GENOMIC DNA]</scope>
    <source>
        <strain evidence="2">DSM 19380 / VKM B-2539 / Kam940</strain>
    </source>
</reference>
<dbReference type="EMBL" id="CP003423">
    <property type="protein sequence ID" value="AFH42055.1"/>
    <property type="molecule type" value="Genomic_DNA"/>
</dbReference>
<dbReference type="Proteomes" id="UP000007391">
    <property type="component" value="Chromosome"/>
</dbReference>
<dbReference type="KEGG" id="ffo:FFONT_0061"/>